<dbReference type="SUPFAM" id="SSF159888">
    <property type="entry name" value="YdhG-like"/>
    <property type="match status" value="1"/>
</dbReference>
<dbReference type="EMBL" id="CAFAAI010000220">
    <property type="protein sequence ID" value="CAB4805194.1"/>
    <property type="molecule type" value="Genomic_DNA"/>
</dbReference>
<dbReference type="Pfam" id="PF13376">
    <property type="entry name" value="OmdA"/>
    <property type="match status" value="1"/>
</dbReference>
<proteinExistence type="predicted"/>
<organism evidence="2">
    <name type="scientific">freshwater metagenome</name>
    <dbReference type="NCBI Taxonomy" id="449393"/>
    <lineage>
        <taxon>unclassified sequences</taxon>
        <taxon>metagenomes</taxon>
        <taxon>ecological metagenomes</taxon>
    </lineage>
</organism>
<feature type="domain" description="YdhG-like" evidence="1">
    <location>
        <begin position="82"/>
        <end position="179"/>
    </location>
</feature>
<gene>
    <name evidence="2" type="ORF">UFOPK2992_01244</name>
</gene>
<evidence type="ECO:0000259" key="1">
    <source>
        <dbReference type="Pfam" id="PF08818"/>
    </source>
</evidence>
<dbReference type="InterPro" id="IPR014922">
    <property type="entry name" value="YdhG-like"/>
</dbReference>
<evidence type="ECO:0000313" key="2">
    <source>
        <dbReference type="EMBL" id="CAB4805194.1"/>
    </source>
</evidence>
<reference evidence="2" key="1">
    <citation type="submission" date="2020-05" db="EMBL/GenBank/DDBJ databases">
        <authorList>
            <person name="Chiriac C."/>
            <person name="Salcher M."/>
            <person name="Ghai R."/>
            <person name="Kavagutti S V."/>
        </authorList>
    </citation>
    <scope>NUCLEOTIDE SEQUENCE</scope>
</reference>
<dbReference type="Gene3D" id="3.90.1150.200">
    <property type="match status" value="1"/>
</dbReference>
<accession>A0A6J6YAV6</accession>
<dbReference type="Pfam" id="PF08818">
    <property type="entry name" value="DUF1801"/>
    <property type="match status" value="1"/>
</dbReference>
<dbReference type="AlphaFoldDB" id="A0A6J6YAV6"/>
<protein>
    <submittedName>
        <fullName evidence="2">Unannotated protein</fullName>
    </submittedName>
</protein>
<sequence>MVVVRSESLHGRDLGLLLSQIAPMQRGWRMVGRRGFAEVTFGVRTPASQAPATTQISGKADNVATSALNPKVDDYLAKLTQWHDELTHMRRIALGCGMSEEIKWGQPCYVFEKTNVVILQGFKKYCALLFFKGVLMGDPHGILMKTGENTEVGRQIRFNSVAEILEIEEVLKAYILHAVDLEKSGAKVAPKPKSELTIPAELERKLSDSPALKVAFDALTPGRQRAYSFYFSEPKQATTREARIQKCVPRILAGKGLNDR</sequence>
<name>A0A6J6YAV6_9ZZZZ</name>